<dbReference type="GO" id="GO:0046983">
    <property type="term" value="F:protein dimerization activity"/>
    <property type="evidence" value="ECO:0007669"/>
    <property type="project" value="InterPro"/>
</dbReference>
<organism evidence="9 10">
    <name type="scientific">Citrus sinensis</name>
    <name type="common">Sweet orange</name>
    <name type="synonym">Citrus aurantium var. sinensis</name>
    <dbReference type="NCBI Taxonomy" id="2711"/>
    <lineage>
        <taxon>Eukaryota</taxon>
        <taxon>Viridiplantae</taxon>
        <taxon>Streptophyta</taxon>
        <taxon>Embryophyta</taxon>
        <taxon>Tracheophyta</taxon>
        <taxon>Spermatophyta</taxon>
        <taxon>Magnoliopsida</taxon>
        <taxon>eudicotyledons</taxon>
        <taxon>Gunneridae</taxon>
        <taxon>Pentapetalae</taxon>
        <taxon>rosids</taxon>
        <taxon>malvids</taxon>
        <taxon>Sapindales</taxon>
        <taxon>Rutaceae</taxon>
        <taxon>Aurantioideae</taxon>
        <taxon>Citrus</taxon>
    </lineage>
</organism>
<dbReference type="GO" id="GO:0008171">
    <property type="term" value="F:O-methyltransferase activity"/>
    <property type="evidence" value="ECO:0000318"/>
    <property type="project" value="GO_Central"/>
</dbReference>
<evidence type="ECO:0000256" key="6">
    <source>
        <dbReference type="SAM" id="Phobius"/>
    </source>
</evidence>
<protein>
    <recommendedName>
        <fullName evidence="11">O-methyltransferase domain-containing protein</fullName>
    </recommendedName>
</protein>
<dbReference type="AlphaFoldDB" id="A0A067H451"/>
<dbReference type="InterPro" id="IPR036390">
    <property type="entry name" value="WH_DNA-bd_sf"/>
</dbReference>
<name>A0A067H451_CITSI</name>
<sequence>MGSLSEYQKLAQKKHEEEEEEEESYSHAMQLAMGVVLPMATQAAIQLGVFEIIAKAGELSAPEIAAQLQAQNVKAPMMLDRMLRLLVSHRVLECSVSGGERLYALNPVSKYFVSNKDGASLGHFMALPLDKVFMESWYIIILSFFFFPLSGQIYIVVNLSNFKNACRLGLKDAVMEGGIPFNRVHGMHIFEYASGNPRFNETYHEAMFNHSTIAMERILEHYEGFQNVERLVDVGGGFGVTLSMITSKYPQIKAVNFDLPHVVQDAPSYAGVEHVGGNMFESVPEGDAILMKWILHCWDDDHCLRILKNCYKAVPGNGKVIVMNSIVPEIPEVSSAARETSLLDVLLMTRDGGGRERTKKEYTELAIAAGFKGINFASCVCNLYIMEFFK</sequence>
<keyword evidence="6" id="KW-0812">Transmembrane</keyword>
<evidence type="ECO:0000313" key="9">
    <source>
        <dbReference type="EMBL" id="KDO86634.1"/>
    </source>
</evidence>
<keyword evidence="10" id="KW-1185">Reference proteome</keyword>
<keyword evidence="6" id="KW-0472">Membrane</keyword>
<evidence type="ECO:0000313" key="10">
    <source>
        <dbReference type="Proteomes" id="UP000027120"/>
    </source>
</evidence>
<gene>
    <name evidence="9" type="ORF">CISIN_1g016366mg</name>
</gene>
<keyword evidence="2" id="KW-0808">Transferase</keyword>
<feature type="active site" description="Proton acceptor" evidence="4">
    <location>
        <position position="296"/>
    </location>
</feature>
<dbReference type="Gene3D" id="3.40.50.150">
    <property type="entry name" value="Vaccinia Virus protein VP39"/>
    <property type="match status" value="1"/>
</dbReference>
<dbReference type="PIRSF" id="PIRSF005739">
    <property type="entry name" value="O-mtase"/>
    <property type="match status" value="1"/>
</dbReference>
<accession>A0A067H451</accession>
<dbReference type="FunFam" id="1.10.10.10:FF:000357">
    <property type="entry name" value="Caffeic acid 3-O-methyltransferase"/>
    <property type="match status" value="1"/>
</dbReference>
<feature type="domain" description="O-methyltransferase C-terminal" evidence="7">
    <location>
        <begin position="170"/>
        <end position="372"/>
    </location>
</feature>
<dbReference type="PANTHER" id="PTHR11746">
    <property type="entry name" value="O-METHYLTRANSFERASE"/>
    <property type="match status" value="1"/>
</dbReference>
<keyword evidence="3" id="KW-0949">S-adenosyl-L-methionine</keyword>
<reference evidence="9 10" key="1">
    <citation type="submission" date="2014-04" db="EMBL/GenBank/DDBJ databases">
        <authorList>
            <consortium name="International Citrus Genome Consortium"/>
            <person name="Gmitter F."/>
            <person name="Chen C."/>
            <person name="Farmerie W."/>
            <person name="Harkins T."/>
            <person name="Desany B."/>
            <person name="Mohiuddin M."/>
            <person name="Kodira C."/>
            <person name="Borodovsky M."/>
            <person name="Lomsadze A."/>
            <person name="Burns P."/>
            <person name="Jenkins J."/>
            <person name="Prochnik S."/>
            <person name="Shu S."/>
            <person name="Chapman J."/>
            <person name="Pitluck S."/>
            <person name="Schmutz J."/>
            <person name="Rokhsar D."/>
        </authorList>
    </citation>
    <scope>NUCLEOTIDE SEQUENCE</scope>
</reference>
<dbReference type="SMR" id="A0A067H451"/>
<keyword evidence="1" id="KW-0489">Methyltransferase</keyword>
<evidence type="ECO:0000256" key="3">
    <source>
        <dbReference type="ARBA" id="ARBA00022691"/>
    </source>
</evidence>
<dbReference type="SUPFAM" id="SSF53335">
    <property type="entry name" value="S-adenosyl-L-methionine-dependent methyltransferases"/>
    <property type="match status" value="1"/>
</dbReference>
<evidence type="ECO:0000256" key="4">
    <source>
        <dbReference type="PIRSR" id="PIRSR005739-1"/>
    </source>
</evidence>
<dbReference type="InterPro" id="IPR001077">
    <property type="entry name" value="COMT_C"/>
</dbReference>
<evidence type="ECO:0000256" key="5">
    <source>
        <dbReference type="SAM" id="MobiDB-lite"/>
    </source>
</evidence>
<feature type="transmembrane region" description="Helical" evidence="6">
    <location>
        <begin position="365"/>
        <end position="385"/>
    </location>
</feature>
<keyword evidence="6" id="KW-1133">Transmembrane helix</keyword>
<proteinExistence type="predicted"/>
<dbReference type="PROSITE" id="PS51683">
    <property type="entry name" value="SAM_OMT_II"/>
    <property type="match status" value="1"/>
</dbReference>
<evidence type="ECO:0000256" key="1">
    <source>
        <dbReference type="ARBA" id="ARBA00022603"/>
    </source>
</evidence>
<dbReference type="GO" id="GO:0008757">
    <property type="term" value="F:S-adenosylmethionine-dependent methyltransferase activity"/>
    <property type="evidence" value="ECO:0000318"/>
    <property type="project" value="GO_Central"/>
</dbReference>
<dbReference type="Pfam" id="PF00891">
    <property type="entry name" value="Methyltransf_2"/>
    <property type="match status" value="1"/>
</dbReference>
<dbReference type="SUPFAM" id="SSF46785">
    <property type="entry name" value="Winged helix' DNA-binding domain"/>
    <property type="match status" value="1"/>
</dbReference>
<evidence type="ECO:0000259" key="7">
    <source>
        <dbReference type="Pfam" id="PF00891"/>
    </source>
</evidence>
<evidence type="ECO:0008006" key="11">
    <source>
        <dbReference type="Google" id="ProtNLM"/>
    </source>
</evidence>
<evidence type="ECO:0000259" key="8">
    <source>
        <dbReference type="Pfam" id="PF08100"/>
    </source>
</evidence>
<dbReference type="InterPro" id="IPR029063">
    <property type="entry name" value="SAM-dependent_MTases_sf"/>
</dbReference>
<dbReference type="Gene3D" id="1.10.10.10">
    <property type="entry name" value="Winged helix-like DNA-binding domain superfamily/Winged helix DNA-binding domain"/>
    <property type="match status" value="1"/>
</dbReference>
<feature type="domain" description="O-methyltransferase dimerisation" evidence="8">
    <location>
        <begin position="29"/>
        <end position="114"/>
    </location>
</feature>
<dbReference type="InterPro" id="IPR036388">
    <property type="entry name" value="WH-like_DNA-bd_sf"/>
</dbReference>
<dbReference type="Proteomes" id="UP000027120">
    <property type="component" value="Unassembled WGS sequence"/>
</dbReference>
<dbReference type="InterPro" id="IPR012967">
    <property type="entry name" value="COMT_dimerisation"/>
</dbReference>
<feature type="transmembrane region" description="Helical" evidence="6">
    <location>
        <begin position="137"/>
        <end position="157"/>
    </location>
</feature>
<dbReference type="EMBL" id="KK784873">
    <property type="protein sequence ID" value="KDO86634.1"/>
    <property type="molecule type" value="Genomic_DNA"/>
</dbReference>
<dbReference type="Pfam" id="PF08100">
    <property type="entry name" value="Dimerisation"/>
    <property type="match status" value="1"/>
</dbReference>
<dbReference type="GO" id="GO:0032259">
    <property type="term" value="P:methylation"/>
    <property type="evidence" value="ECO:0000318"/>
    <property type="project" value="GO_Central"/>
</dbReference>
<evidence type="ECO:0000256" key="2">
    <source>
        <dbReference type="ARBA" id="ARBA00022679"/>
    </source>
</evidence>
<dbReference type="InterPro" id="IPR016461">
    <property type="entry name" value="COMT-like"/>
</dbReference>
<feature type="region of interest" description="Disordered" evidence="5">
    <location>
        <begin position="1"/>
        <end position="25"/>
    </location>
</feature>